<dbReference type="SUPFAM" id="SSF56954">
    <property type="entry name" value="Outer membrane efflux proteins (OEP)"/>
    <property type="match status" value="1"/>
</dbReference>
<evidence type="ECO:0000313" key="11">
    <source>
        <dbReference type="Proteomes" id="UP000316008"/>
    </source>
</evidence>
<dbReference type="GO" id="GO:1990281">
    <property type="term" value="C:efflux pump complex"/>
    <property type="evidence" value="ECO:0007669"/>
    <property type="project" value="TreeGrafter"/>
</dbReference>
<feature type="chain" id="PRO_5022244718" evidence="9">
    <location>
        <begin position="21"/>
        <end position="433"/>
    </location>
</feature>
<dbReference type="Pfam" id="PF02321">
    <property type="entry name" value="OEP"/>
    <property type="match status" value="1"/>
</dbReference>
<keyword evidence="7" id="KW-0998">Cell outer membrane</keyword>
<evidence type="ECO:0000313" key="10">
    <source>
        <dbReference type="EMBL" id="TSJ41917.1"/>
    </source>
</evidence>
<keyword evidence="5" id="KW-0812">Transmembrane</keyword>
<dbReference type="GO" id="GO:0015288">
    <property type="term" value="F:porin activity"/>
    <property type="evidence" value="ECO:0007669"/>
    <property type="project" value="TreeGrafter"/>
</dbReference>
<evidence type="ECO:0000256" key="5">
    <source>
        <dbReference type="ARBA" id="ARBA00022692"/>
    </source>
</evidence>
<keyword evidence="3" id="KW-0813">Transport</keyword>
<evidence type="ECO:0000256" key="1">
    <source>
        <dbReference type="ARBA" id="ARBA00004442"/>
    </source>
</evidence>
<dbReference type="PANTHER" id="PTHR30026:SF20">
    <property type="entry name" value="OUTER MEMBRANE PROTEIN TOLC"/>
    <property type="match status" value="1"/>
</dbReference>
<dbReference type="InterPro" id="IPR051906">
    <property type="entry name" value="TolC-like"/>
</dbReference>
<name>A0A556MPN4_9FLAO</name>
<sequence length="433" mass="48736">MRKVFLGVLVVLGAGSGASAQVLDLETCLRMADTANLSIVNSRLDVAVNKSQVSSYLTARYPKITATGDYKYNAIIPGQLLPAEIFGGAPGTYQAVKFGVPYVFSNTVQLQQILFNPQVNYGISALKIQQELVEIQQRITERDSKTQVASTFFNLQAVNKQIDFVDSNLVNIERLIGNMEAMEKQKMVVQTEVDKLRINRLNSVNAKQTLLANKDQLEMLLKILIGIPEDQKITLASDDLVEKSILVDGNTINYPELELVGAQIRMNEAEKKGNNMAYLPSLSFYAGYNYTYNMKPEDKVRQGIPSAFLGIRLDWTLFDGMEKYYKQKVTKVTHMKLENQEELLNQQLHMQTENAKRQIEIQVNSLGIAQEQLKLSQSVYKQTELRYNEGTVDSNDLVKASTDLQQAQTNVVLAYVQLRQAELEYLKNIGNVK</sequence>
<evidence type="ECO:0000256" key="9">
    <source>
        <dbReference type="SAM" id="SignalP"/>
    </source>
</evidence>
<evidence type="ECO:0000256" key="7">
    <source>
        <dbReference type="ARBA" id="ARBA00023237"/>
    </source>
</evidence>
<keyword evidence="9" id="KW-0732">Signal</keyword>
<dbReference type="EMBL" id="VLPL01000006">
    <property type="protein sequence ID" value="TSJ41917.1"/>
    <property type="molecule type" value="Genomic_DNA"/>
</dbReference>
<dbReference type="OrthoDB" id="367883at2"/>
<feature type="signal peptide" evidence="9">
    <location>
        <begin position="1"/>
        <end position="20"/>
    </location>
</feature>
<dbReference type="AlphaFoldDB" id="A0A556MPN4"/>
<dbReference type="PANTHER" id="PTHR30026">
    <property type="entry name" value="OUTER MEMBRANE PROTEIN TOLC"/>
    <property type="match status" value="1"/>
</dbReference>
<dbReference type="GO" id="GO:0015562">
    <property type="term" value="F:efflux transmembrane transporter activity"/>
    <property type="evidence" value="ECO:0007669"/>
    <property type="project" value="InterPro"/>
</dbReference>
<evidence type="ECO:0000256" key="8">
    <source>
        <dbReference type="SAM" id="Coils"/>
    </source>
</evidence>
<comment type="subcellular location">
    <subcellularLocation>
        <location evidence="1">Cell outer membrane</location>
    </subcellularLocation>
</comment>
<dbReference type="GO" id="GO:0009279">
    <property type="term" value="C:cell outer membrane"/>
    <property type="evidence" value="ECO:0007669"/>
    <property type="project" value="UniProtKB-SubCell"/>
</dbReference>
<keyword evidence="11" id="KW-1185">Reference proteome</keyword>
<reference evidence="10 11" key="1">
    <citation type="submission" date="2019-07" db="EMBL/GenBank/DDBJ databases">
        <authorList>
            <person name="Huq M.A."/>
        </authorList>
    </citation>
    <scope>NUCLEOTIDE SEQUENCE [LARGE SCALE GENOMIC DNA]</scope>
    <source>
        <strain evidence="10 11">MAH-3</strain>
    </source>
</reference>
<protein>
    <submittedName>
        <fullName evidence="10">TolC family protein</fullName>
    </submittedName>
</protein>
<organism evidence="10 11">
    <name type="scientific">Fluviicola chungangensis</name>
    <dbReference type="NCBI Taxonomy" id="2597671"/>
    <lineage>
        <taxon>Bacteria</taxon>
        <taxon>Pseudomonadati</taxon>
        <taxon>Bacteroidota</taxon>
        <taxon>Flavobacteriia</taxon>
        <taxon>Flavobacteriales</taxon>
        <taxon>Crocinitomicaceae</taxon>
        <taxon>Fluviicola</taxon>
    </lineage>
</organism>
<evidence type="ECO:0000256" key="4">
    <source>
        <dbReference type="ARBA" id="ARBA00022452"/>
    </source>
</evidence>
<proteinExistence type="inferred from homology"/>
<dbReference type="Gene3D" id="1.20.1600.10">
    <property type="entry name" value="Outer membrane efflux proteins (OEP)"/>
    <property type="match status" value="1"/>
</dbReference>
<evidence type="ECO:0000256" key="3">
    <source>
        <dbReference type="ARBA" id="ARBA00022448"/>
    </source>
</evidence>
<gene>
    <name evidence="10" type="ORF">FO442_12555</name>
</gene>
<keyword evidence="8" id="KW-0175">Coiled coil</keyword>
<dbReference type="InterPro" id="IPR003423">
    <property type="entry name" value="OMP_efflux"/>
</dbReference>
<comment type="similarity">
    <text evidence="2">Belongs to the outer membrane factor (OMF) (TC 1.B.17) family.</text>
</comment>
<accession>A0A556MPN4</accession>
<comment type="caution">
    <text evidence="10">The sequence shown here is derived from an EMBL/GenBank/DDBJ whole genome shotgun (WGS) entry which is preliminary data.</text>
</comment>
<keyword evidence="6" id="KW-0472">Membrane</keyword>
<feature type="coiled-coil region" evidence="8">
    <location>
        <begin position="172"/>
        <end position="199"/>
    </location>
</feature>
<keyword evidence="4" id="KW-1134">Transmembrane beta strand</keyword>
<dbReference type="RefSeq" id="WP_144333551.1">
    <property type="nucleotide sequence ID" value="NZ_VLPL01000006.1"/>
</dbReference>
<dbReference type="Proteomes" id="UP000316008">
    <property type="component" value="Unassembled WGS sequence"/>
</dbReference>
<evidence type="ECO:0000256" key="2">
    <source>
        <dbReference type="ARBA" id="ARBA00007613"/>
    </source>
</evidence>
<evidence type="ECO:0000256" key="6">
    <source>
        <dbReference type="ARBA" id="ARBA00023136"/>
    </source>
</evidence>